<comment type="similarity">
    <text evidence="1">Belongs to the KXD1 family.</text>
</comment>
<sequence length="153" mass="16839">MAAEKLTASKAITNLIIEQVKDEDVESIIKSQQHMLSRFEKTNEMLSNCNALSAIRLEAATREFRRHVQLLTDMKKDLDSVFRRIRIVKTKLSQQYPAAFSAVSPVFNILDEEEEPISQQDPPQTTGADAAVASSSCGSSPVHDTSPSTSDTG</sequence>
<dbReference type="Pfam" id="PF10241">
    <property type="entry name" value="KxDL"/>
    <property type="match status" value="1"/>
</dbReference>
<evidence type="ECO:0000313" key="5">
    <source>
        <dbReference type="Proteomes" id="UP001235939"/>
    </source>
</evidence>
<dbReference type="PANTHER" id="PTHR13511">
    <property type="entry name" value="KXDL MOTIF-CONTAINING PROTEIN 1"/>
    <property type="match status" value="1"/>
</dbReference>
<dbReference type="EMBL" id="CP092865">
    <property type="protein sequence ID" value="UYV64483.1"/>
    <property type="molecule type" value="Genomic_DNA"/>
</dbReference>
<reference evidence="4 5" key="1">
    <citation type="submission" date="2022-01" db="EMBL/GenBank/DDBJ databases">
        <title>A chromosomal length assembly of Cordylochernes scorpioides.</title>
        <authorList>
            <person name="Zeh D."/>
            <person name="Zeh J."/>
        </authorList>
    </citation>
    <scope>NUCLEOTIDE SEQUENCE [LARGE SCALE GENOMIC DNA]</scope>
    <source>
        <strain evidence="4">IN4F17</strain>
        <tissue evidence="4">Whole Body</tissue>
    </source>
</reference>
<dbReference type="PANTHER" id="PTHR13511:SF0">
    <property type="entry name" value="KXDL MOTIF-CONTAINING PROTEIN 1"/>
    <property type="match status" value="1"/>
</dbReference>
<dbReference type="InterPro" id="IPR019371">
    <property type="entry name" value="KxDL_dom"/>
</dbReference>
<name>A0ABY6K9H7_9ARAC</name>
<feature type="domain" description="KxDL" evidence="3">
    <location>
        <begin position="18"/>
        <end position="100"/>
    </location>
</feature>
<gene>
    <name evidence="4" type="ORF">LAZ67_3000922</name>
</gene>
<accession>A0ABY6K9H7</accession>
<proteinExistence type="inferred from homology"/>
<feature type="compositionally biased region" description="Polar residues" evidence="2">
    <location>
        <begin position="117"/>
        <end position="153"/>
    </location>
</feature>
<feature type="region of interest" description="Disordered" evidence="2">
    <location>
        <begin position="111"/>
        <end position="153"/>
    </location>
</feature>
<dbReference type="InterPro" id="IPR039843">
    <property type="entry name" value="KXD1-like"/>
</dbReference>
<keyword evidence="5" id="KW-1185">Reference proteome</keyword>
<evidence type="ECO:0000256" key="1">
    <source>
        <dbReference type="ARBA" id="ARBA00005913"/>
    </source>
</evidence>
<evidence type="ECO:0000313" key="4">
    <source>
        <dbReference type="EMBL" id="UYV64483.1"/>
    </source>
</evidence>
<organism evidence="4 5">
    <name type="scientific">Cordylochernes scorpioides</name>
    <dbReference type="NCBI Taxonomy" id="51811"/>
    <lineage>
        <taxon>Eukaryota</taxon>
        <taxon>Metazoa</taxon>
        <taxon>Ecdysozoa</taxon>
        <taxon>Arthropoda</taxon>
        <taxon>Chelicerata</taxon>
        <taxon>Arachnida</taxon>
        <taxon>Pseudoscorpiones</taxon>
        <taxon>Cheliferoidea</taxon>
        <taxon>Chernetidae</taxon>
        <taxon>Cordylochernes</taxon>
    </lineage>
</organism>
<evidence type="ECO:0000256" key="2">
    <source>
        <dbReference type="SAM" id="MobiDB-lite"/>
    </source>
</evidence>
<dbReference type="Proteomes" id="UP001235939">
    <property type="component" value="Chromosome 03"/>
</dbReference>
<protein>
    <submittedName>
        <fullName evidence="4">KXD1</fullName>
    </submittedName>
</protein>
<evidence type="ECO:0000259" key="3">
    <source>
        <dbReference type="Pfam" id="PF10241"/>
    </source>
</evidence>